<dbReference type="Proteomes" id="UP000297668">
    <property type="component" value="Unassembled WGS sequence"/>
</dbReference>
<evidence type="ECO:0000256" key="1">
    <source>
        <dbReference type="SAM" id="Phobius"/>
    </source>
</evidence>
<dbReference type="InterPro" id="IPR012861">
    <property type="entry name" value="DUF1634"/>
</dbReference>
<keyword evidence="1" id="KW-0472">Membrane</keyword>
<protein>
    <submittedName>
        <fullName evidence="2">DUF1634 domain-containing protein</fullName>
    </submittedName>
</protein>
<dbReference type="AlphaFoldDB" id="A0A4Y9FB25"/>
<keyword evidence="1" id="KW-1133">Transmembrane helix</keyword>
<accession>A0A4Y9FB25</accession>
<name>A0A4Y9FB25_9DEIN</name>
<comment type="caution">
    <text evidence="2">The sequence shown here is derived from an EMBL/GenBank/DDBJ whole genome shotgun (WGS) entry which is preliminary data.</text>
</comment>
<keyword evidence="1" id="KW-0812">Transmembrane</keyword>
<evidence type="ECO:0000313" key="2">
    <source>
        <dbReference type="EMBL" id="TFU26032.1"/>
    </source>
</evidence>
<feature type="transmembrane region" description="Helical" evidence="1">
    <location>
        <begin position="56"/>
        <end position="79"/>
    </location>
</feature>
<gene>
    <name evidence="2" type="ORF">E0687_08300</name>
</gene>
<reference evidence="2 3" key="1">
    <citation type="submission" date="2019-03" db="EMBL/GenBank/DDBJ databases">
        <title>Thermus tengchongensis species for the arsenic transformation mechanism.</title>
        <authorList>
            <person name="Yuan G.C."/>
        </authorList>
    </citation>
    <scope>NUCLEOTIDE SEQUENCE [LARGE SCALE GENOMIC DNA]</scope>
    <source>
        <strain evidence="2 3">15W</strain>
    </source>
</reference>
<organism evidence="2 3">
    <name type="scientific">Thermus tengchongensis</name>
    <dbReference type="NCBI Taxonomy" id="1214928"/>
    <lineage>
        <taxon>Bacteria</taxon>
        <taxon>Thermotogati</taxon>
        <taxon>Deinococcota</taxon>
        <taxon>Deinococci</taxon>
        <taxon>Thermales</taxon>
        <taxon>Thermaceae</taxon>
        <taxon>Thermus</taxon>
    </lineage>
</organism>
<dbReference type="Pfam" id="PF07843">
    <property type="entry name" value="DUF1634"/>
    <property type="match status" value="1"/>
</dbReference>
<evidence type="ECO:0000313" key="3">
    <source>
        <dbReference type="Proteomes" id="UP000297668"/>
    </source>
</evidence>
<sequence>MDLWISWTLRVGVLLSALMVLLGGLGYLAAHGATPAGVGPSSSWSIWPPSLDPLSLLRLGLLLLILTPVARVALSVFLFERLRLCPHHPLGAPRPPGEPLMMALTLPPQGQPFGPGVRGCHQGPLLPENHLAPPEEAVLHLITHPVP</sequence>
<dbReference type="EMBL" id="SJZF01000013">
    <property type="protein sequence ID" value="TFU26032.1"/>
    <property type="molecule type" value="Genomic_DNA"/>
</dbReference>
<proteinExistence type="predicted"/>